<dbReference type="GO" id="GO:0016829">
    <property type="term" value="F:lyase activity"/>
    <property type="evidence" value="ECO:0007669"/>
    <property type="project" value="UniProtKB-KW"/>
</dbReference>
<evidence type="ECO:0000256" key="2">
    <source>
        <dbReference type="ARBA" id="ARBA00022917"/>
    </source>
</evidence>
<dbReference type="SUPFAM" id="SSF55826">
    <property type="entry name" value="YbaK/ProRS associated domain"/>
    <property type="match status" value="1"/>
</dbReference>
<keyword evidence="6" id="KW-0436">Ligase</keyword>
<dbReference type="GO" id="GO:0004812">
    <property type="term" value="F:aminoacyl-tRNA ligase activity"/>
    <property type="evidence" value="ECO:0007669"/>
    <property type="project" value="UniProtKB-KW"/>
</dbReference>
<dbReference type="PIRSF" id="PIRSF006181">
    <property type="entry name" value="EbsC_YbaK"/>
    <property type="match status" value="1"/>
</dbReference>
<evidence type="ECO:0000259" key="5">
    <source>
        <dbReference type="Pfam" id="PF04073"/>
    </source>
</evidence>
<evidence type="ECO:0000256" key="1">
    <source>
        <dbReference type="ARBA" id="ARBA00009798"/>
    </source>
</evidence>
<dbReference type="CDD" id="cd00002">
    <property type="entry name" value="YbaK_deacylase"/>
    <property type="match status" value="1"/>
</dbReference>
<dbReference type="RefSeq" id="WP_007192891.1">
    <property type="nucleotide sequence ID" value="NZ_AFWV01000006.1"/>
</dbReference>
<dbReference type="InterPro" id="IPR004369">
    <property type="entry name" value="Prolyl-tRNA_editing_YbaK/EbsC"/>
</dbReference>
<dbReference type="Proteomes" id="UP000005459">
    <property type="component" value="Unassembled WGS sequence"/>
</dbReference>
<gene>
    <name evidence="6" type="ORF">ThimaDRAFT_2016</name>
</gene>
<dbReference type="AlphaFoldDB" id="F9UAY0"/>
<dbReference type="STRING" id="768671.ThimaDRAFT_2016"/>
<dbReference type="PANTHER" id="PTHR30411">
    <property type="entry name" value="CYTOPLASMIC PROTEIN"/>
    <property type="match status" value="1"/>
</dbReference>
<organism evidence="6 7">
    <name type="scientific">Thiocapsa marina 5811</name>
    <dbReference type="NCBI Taxonomy" id="768671"/>
    <lineage>
        <taxon>Bacteria</taxon>
        <taxon>Pseudomonadati</taxon>
        <taxon>Pseudomonadota</taxon>
        <taxon>Gammaproteobacteria</taxon>
        <taxon>Chromatiales</taxon>
        <taxon>Chromatiaceae</taxon>
        <taxon>Thiocapsa</taxon>
    </lineage>
</organism>
<evidence type="ECO:0000313" key="6">
    <source>
        <dbReference type="EMBL" id="EGV18598.1"/>
    </source>
</evidence>
<sequence>MPKAPVTQAVRALRAAKVDFEDHPYSYIDGGGTAQFAREHGVDEHLVVKTLIMEDERGNAMIVLMHGDRQVSTQALARAIGVKRVQPCAPAIADKHSGYQVGGTSPFGTRRPMPVYCESGIAALPRIYINGGKRGYMISLATADALAFLKPTRVEMAT</sequence>
<evidence type="ECO:0000256" key="3">
    <source>
        <dbReference type="ARBA" id="ARBA00023239"/>
    </source>
</evidence>
<reference evidence="6 7" key="1">
    <citation type="submission" date="2011-06" db="EMBL/GenBank/DDBJ databases">
        <title>The draft genome of Thiocapsa marina 5811.</title>
        <authorList>
            <consortium name="US DOE Joint Genome Institute (JGI-PGF)"/>
            <person name="Lucas S."/>
            <person name="Han J."/>
            <person name="Cheng J.-F."/>
            <person name="Goodwin L."/>
            <person name="Pitluck S."/>
            <person name="Peters L."/>
            <person name="Land M.L."/>
            <person name="Hauser L."/>
            <person name="Vogl K."/>
            <person name="Liu Z."/>
            <person name="Imhoff J."/>
            <person name="Thiel V."/>
            <person name="Frigaard N.-U."/>
            <person name="Bryant D."/>
            <person name="Woyke T.J."/>
        </authorList>
    </citation>
    <scope>NUCLEOTIDE SEQUENCE [LARGE SCALE GENOMIC DNA]</scope>
    <source>
        <strain evidence="6 7">5811</strain>
    </source>
</reference>
<dbReference type="eggNOG" id="COG2606">
    <property type="taxonomic scope" value="Bacteria"/>
</dbReference>
<keyword evidence="7" id="KW-1185">Reference proteome</keyword>
<dbReference type="PANTHER" id="PTHR30411:SF0">
    <property type="entry name" value="CYS-TRNA(PRO)_CYS-TRNA(CYS) DEACYLASE YBAK"/>
    <property type="match status" value="1"/>
</dbReference>
<dbReference type="EMBL" id="AFWV01000006">
    <property type="protein sequence ID" value="EGV18598.1"/>
    <property type="molecule type" value="Genomic_DNA"/>
</dbReference>
<keyword evidence="2 4" id="KW-0648">Protein biosynthesis</keyword>
<dbReference type="Gene3D" id="3.90.960.10">
    <property type="entry name" value="YbaK/aminoacyl-tRNA synthetase-associated domain"/>
    <property type="match status" value="1"/>
</dbReference>
<dbReference type="GO" id="GO:0006412">
    <property type="term" value="P:translation"/>
    <property type="evidence" value="ECO:0007669"/>
    <property type="project" value="UniProtKB-KW"/>
</dbReference>
<name>F9UAY0_9GAMM</name>
<dbReference type="InterPro" id="IPR036754">
    <property type="entry name" value="YbaK/aa-tRNA-synt-asso_dom_sf"/>
</dbReference>
<keyword evidence="3 4" id="KW-0456">Lyase</keyword>
<comment type="similarity">
    <text evidence="1 4">Belongs to the prolyl-tRNA editing family. YbaK/EbsC subfamily.</text>
</comment>
<dbReference type="OrthoDB" id="9809296at2"/>
<keyword evidence="6" id="KW-0030">Aminoacyl-tRNA synthetase</keyword>
<protein>
    <recommendedName>
        <fullName evidence="4">Cys-tRNA(Pro)/Cys-tRNA(Cys) deacylase</fullName>
        <ecNumber evidence="4">4.2.-.-</ecNumber>
    </recommendedName>
</protein>
<dbReference type="Pfam" id="PF04073">
    <property type="entry name" value="tRNA_edit"/>
    <property type="match status" value="1"/>
</dbReference>
<dbReference type="PATRIC" id="fig|768671.3.peg.2133"/>
<proteinExistence type="inferred from homology"/>
<evidence type="ECO:0000256" key="4">
    <source>
        <dbReference type="PIRNR" id="PIRNR006181"/>
    </source>
</evidence>
<accession>F9UAY0</accession>
<evidence type="ECO:0000313" key="7">
    <source>
        <dbReference type="Proteomes" id="UP000005459"/>
    </source>
</evidence>
<dbReference type="EC" id="4.2.-.-" evidence="4"/>
<feature type="domain" description="YbaK/aminoacyl-tRNA synthetase-associated" evidence="5">
    <location>
        <begin position="34"/>
        <end position="146"/>
    </location>
</feature>
<dbReference type="GO" id="GO:0002161">
    <property type="term" value="F:aminoacyl-tRNA deacylase activity"/>
    <property type="evidence" value="ECO:0007669"/>
    <property type="project" value="InterPro"/>
</dbReference>
<dbReference type="InterPro" id="IPR007214">
    <property type="entry name" value="YbaK/aa-tRNA-synth-assoc-dom"/>
</dbReference>